<comment type="caution">
    <text evidence="2">The sequence shown here is derived from an EMBL/GenBank/DDBJ whole genome shotgun (WGS) entry which is preliminary data.</text>
</comment>
<dbReference type="Proteomes" id="UP000807716">
    <property type="component" value="Unassembled WGS sequence"/>
</dbReference>
<feature type="compositionally biased region" description="Low complexity" evidence="1">
    <location>
        <begin position="328"/>
        <end position="374"/>
    </location>
</feature>
<sequence>MAFPRDLIEGIIVFLGLDNGGGGGGTYASSCPPPAKPGDGSDPPTNNALAILEAGQQSSKGNSQQHQHQYRRQQNSCMGVIPPNSSSPAPPVVTSEHAQGTIVHPWNMPMTSGIVVHSAEEMLRLILQQQHEEWCKEQEEHHRHHERHDDDGLSHSWDDGNEKKKKNAGGHDNGNGKDSGDGGGGGNGSDGGIGLLKGKGYHSMIESSSTESCDNKMDLLADQRHRPTAAAKMNEMSSSSYLSFSPSGLSSPSTSWLSSSMSSSSLLSSSSSSSGSSSSGSSSSAASSPALSLPASAGMQEPPRTSTLPLRLSKLSFLWNPSTKAFGPTNTARATTTTSTTNATTAPTTMADTTASTASTTTSNSPCSNGSTTTKAGRVPTLRRVQAHHDLSRQAKMSSSSLHSQFQGPRHPQALVNNGHGADWTASDDEEMWLFDEAAVTTADQPQHHHDDDHDDHLSLHQCNREEDSDGGKVPLKYADLSQGENGEEEDGKVPVEHADLEQVENHHQPLSVPRVGVNDDVHTTHGNNITTTSNRSNVTTTVSHDQNGDGNKKKTALESLKDFCRRASIGRSSTFTRRTASVAAANADADAVANPAAGTPSSSAATSGEMPDRSALLANWHRAQQRLIPEEESSGSGGNSGNLQSTLVASTLTYHDEQVPGSGSQDSIVSFPSPEFFEDSE</sequence>
<feature type="compositionally biased region" description="Gly residues" evidence="1">
    <location>
        <begin position="181"/>
        <end position="191"/>
    </location>
</feature>
<proteinExistence type="predicted"/>
<feature type="compositionally biased region" description="Low complexity" evidence="1">
    <location>
        <begin position="267"/>
        <end position="298"/>
    </location>
</feature>
<feature type="region of interest" description="Disordered" evidence="1">
    <location>
        <begin position="77"/>
        <end position="96"/>
    </location>
</feature>
<feature type="region of interest" description="Disordered" evidence="1">
    <location>
        <begin position="392"/>
        <end position="421"/>
    </location>
</feature>
<evidence type="ECO:0000256" key="1">
    <source>
        <dbReference type="SAM" id="MobiDB-lite"/>
    </source>
</evidence>
<feature type="region of interest" description="Disordered" evidence="1">
    <location>
        <begin position="326"/>
        <end position="380"/>
    </location>
</feature>
<feature type="compositionally biased region" description="Basic and acidic residues" evidence="1">
    <location>
        <begin position="136"/>
        <end position="162"/>
    </location>
</feature>
<gene>
    <name evidence="2" type="ORF">DFQ27_007871</name>
</gene>
<keyword evidence="3" id="KW-1185">Reference proteome</keyword>
<feature type="compositionally biased region" description="Polar residues" evidence="1">
    <location>
        <begin position="395"/>
        <end position="407"/>
    </location>
</feature>
<evidence type="ECO:0000313" key="3">
    <source>
        <dbReference type="Proteomes" id="UP000807716"/>
    </source>
</evidence>
<feature type="region of interest" description="Disordered" evidence="1">
    <location>
        <begin position="25"/>
        <end position="47"/>
    </location>
</feature>
<dbReference type="AlphaFoldDB" id="A0A9P6TYJ7"/>
<organism evidence="2 3">
    <name type="scientific">Actinomortierella ambigua</name>
    <dbReference type="NCBI Taxonomy" id="1343610"/>
    <lineage>
        <taxon>Eukaryota</taxon>
        <taxon>Fungi</taxon>
        <taxon>Fungi incertae sedis</taxon>
        <taxon>Mucoromycota</taxon>
        <taxon>Mortierellomycotina</taxon>
        <taxon>Mortierellomycetes</taxon>
        <taxon>Mortierellales</taxon>
        <taxon>Mortierellaceae</taxon>
        <taxon>Actinomortierella</taxon>
    </lineage>
</organism>
<reference evidence="2" key="1">
    <citation type="journal article" date="2020" name="Fungal Divers.">
        <title>Resolving the Mortierellaceae phylogeny through synthesis of multi-gene phylogenetics and phylogenomics.</title>
        <authorList>
            <person name="Vandepol N."/>
            <person name="Liber J."/>
            <person name="Desiro A."/>
            <person name="Na H."/>
            <person name="Kennedy M."/>
            <person name="Barry K."/>
            <person name="Grigoriev I.V."/>
            <person name="Miller A.N."/>
            <person name="O'Donnell K."/>
            <person name="Stajich J.E."/>
            <person name="Bonito G."/>
        </authorList>
    </citation>
    <scope>NUCLEOTIDE SEQUENCE</scope>
    <source>
        <strain evidence="2">BC1065</strain>
    </source>
</reference>
<dbReference type="EMBL" id="JAAAJB010000634">
    <property type="protein sequence ID" value="KAG0252751.1"/>
    <property type="molecule type" value="Genomic_DNA"/>
</dbReference>
<feature type="compositionally biased region" description="Polar residues" evidence="1">
    <location>
        <begin position="644"/>
        <end position="654"/>
    </location>
</feature>
<name>A0A9P6TYJ7_9FUNG</name>
<feature type="compositionally biased region" description="Polar residues" evidence="1">
    <location>
        <begin position="662"/>
        <end position="671"/>
    </location>
</feature>
<protein>
    <submittedName>
        <fullName evidence="2">Uncharacterized protein</fullName>
    </submittedName>
</protein>
<feature type="compositionally biased region" description="Low complexity" evidence="1">
    <location>
        <begin position="528"/>
        <end position="544"/>
    </location>
</feature>
<feature type="region of interest" description="Disordered" evidence="1">
    <location>
        <begin position="527"/>
        <end position="555"/>
    </location>
</feature>
<accession>A0A9P6TYJ7</accession>
<feature type="region of interest" description="Disordered" evidence="1">
    <location>
        <begin position="136"/>
        <end position="191"/>
    </location>
</feature>
<dbReference type="OrthoDB" id="10679375at2759"/>
<feature type="region of interest" description="Disordered" evidence="1">
    <location>
        <begin position="626"/>
        <end position="682"/>
    </location>
</feature>
<evidence type="ECO:0000313" key="2">
    <source>
        <dbReference type="EMBL" id="KAG0252751.1"/>
    </source>
</evidence>
<feature type="region of interest" description="Disordered" evidence="1">
    <location>
        <begin position="267"/>
        <end position="306"/>
    </location>
</feature>